<feature type="domain" description="AB hydrolase-1" evidence="1">
    <location>
        <begin position="49"/>
        <end position="285"/>
    </location>
</feature>
<dbReference type="PANTHER" id="PTHR43689">
    <property type="entry name" value="HYDROLASE"/>
    <property type="match status" value="1"/>
</dbReference>
<comment type="caution">
    <text evidence="2">The sequence shown here is derived from an EMBL/GenBank/DDBJ whole genome shotgun (WGS) entry which is preliminary data.</text>
</comment>
<gene>
    <name evidence="2" type="ORF">NM203_25150</name>
</gene>
<dbReference type="PANTHER" id="PTHR43689:SF8">
    <property type="entry name" value="ALPHA_BETA-HYDROLASES SUPERFAMILY PROTEIN"/>
    <property type="match status" value="1"/>
</dbReference>
<dbReference type="Pfam" id="PF12697">
    <property type="entry name" value="Abhydrolase_6"/>
    <property type="match status" value="1"/>
</dbReference>
<reference evidence="2 3" key="1">
    <citation type="submission" date="2022-06" db="EMBL/GenBank/DDBJ databases">
        <title>Mycolicibacterium sp. CAU 1645 isolated from seawater.</title>
        <authorList>
            <person name="Kim W."/>
        </authorList>
    </citation>
    <scope>NUCLEOTIDE SEQUENCE [LARGE SCALE GENOMIC DNA]</scope>
    <source>
        <strain evidence="2 3">CAU 1645</strain>
    </source>
</reference>
<dbReference type="SUPFAM" id="SSF53474">
    <property type="entry name" value="alpha/beta-Hydrolases"/>
    <property type="match status" value="1"/>
</dbReference>
<evidence type="ECO:0000259" key="1">
    <source>
        <dbReference type="Pfam" id="PF12697"/>
    </source>
</evidence>
<name>A0ABT1M9I4_9MYCO</name>
<dbReference type="Gene3D" id="3.40.50.1820">
    <property type="entry name" value="alpha/beta hydrolase"/>
    <property type="match status" value="1"/>
</dbReference>
<evidence type="ECO:0000313" key="2">
    <source>
        <dbReference type="EMBL" id="MCP9275482.1"/>
    </source>
</evidence>
<proteinExistence type="predicted"/>
<organism evidence="2 3">
    <name type="scientific">Mycolicibacterium arenosum</name>
    <dbReference type="NCBI Taxonomy" id="2952157"/>
    <lineage>
        <taxon>Bacteria</taxon>
        <taxon>Bacillati</taxon>
        <taxon>Actinomycetota</taxon>
        <taxon>Actinomycetes</taxon>
        <taxon>Mycobacteriales</taxon>
        <taxon>Mycobacteriaceae</taxon>
        <taxon>Mycolicibacterium</taxon>
    </lineage>
</organism>
<accession>A0ABT1M9I4</accession>
<sequence length="305" mass="32860">MTLHEYAGFVPADYAAAMVEPTRTWWQWRDTHVHIARAARPQARARVMVIHGGGGYSEALWPAAAVVASDGVEVFAPDLPLYGHTETPDPSGVRYGDWIDLLCDLVRAERATDPRPLILFGASMGGMLAYEVAARTAGEVAAVLATCLLDLADPTARAAASRYAWMGGPAPALLRAVDPVLGRVRLPIRWFADMAAMSSNPALSRLCASDPRGGGTRVPLGFLCSWMNYRHTDPAAFDAAPVTLVAPAADLWTPPEVSIRFLQRISAPTKLVMLENCGHFPIEQPGIGRLRDEVLATVTEVAPAR</sequence>
<dbReference type="InterPro" id="IPR029058">
    <property type="entry name" value="AB_hydrolase_fold"/>
</dbReference>
<dbReference type="InterPro" id="IPR000073">
    <property type="entry name" value="AB_hydrolase_1"/>
</dbReference>
<protein>
    <submittedName>
        <fullName evidence="2">Alpha/beta hydrolase</fullName>
    </submittedName>
</protein>
<dbReference type="Proteomes" id="UP001651690">
    <property type="component" value="Unassembled WGS sequence"/>
</dbReference>
<evidence type="ECO:0000313" key="3">
    <source>
        <dbReference type="Proteomes" id="UP001651690"/>
    </source>
</evidence>
<dbReference type="RefSeq" id="WP_255063322.1">
    <property type="nucleotide sequence ID" value="NZ_JANDBD010000011.1"/>
</dbReference>
<dbReference type="GO" id="GO:0016787">
    <property type="term" value="F:hydrolase activity"/>
    <property type="evidence" value="ECO:0007669"/>
    <property type="project" value="UniProtKB-KW"/>
</dbReference>
<keyword evidence="3" id="KW-1185">Reference proteome</keyword>
<dbReference type="EMBL" id="JANDBD010000011">
    <property type="protein sequence ID" value="MCP9275482.1"/>
    <property type="molecule type" value="Genomic_DNA"/>
</dbReference>
<keyword evidence="2" id="KW-0378">Hydrolase</keyword>